<reference evidence="6" key="1">
    <citation type="submission" date="2020-04" db="EMBL/GenBank/DDBJ databases">
        <authorList>
            <person name="Chiriac C."/>
            <person name="Salcher M."/>
            <person name="Ghai R."/>
            <person name="Kavagutti S V."/>
        </authorList>
    </citation>
    <scope>NUCLEOTIDE SEQUENCE</scope>
</reference>
<evidence type="ECO:0000256" key="3">
    <source>
        <dbReference type="SAM" id="MobiDB-lite"/>
    </source>
</evidence>
<dbReference type="SUPFAM" id="SSF51261">
    <property type="entry name" value="Duplicated hybrid motif"/>
    <property type="match status" value="1"/>
</dbReference>
<dbReference type="InterPro" id="IPR050570">
    <property type="entry name" value="Cell_wall_metabolism_enzyme"/>
</dbReference>
<organism evidence="6">
    <name type="scientific">uncultured Caudovirales phage</name>
    <dbReference type="NCBI Taxonomy" id="2100421"/>
    <lineage>
        <taxon>Viruses</taxon>
        <taxon>Duplodnaviria</taxon>
        <taxon>Heunggongvirae</taxon>
        <taxon>Uroviricota</taxon>
        <taxon>Caudoviricetes</taxon>
        <taxon>Peduoviridae</taxon>
        <taxon>Maltschvirus</taxon>
        <taxon>Maltschvirus maltsch</taxon>
    </lineage>
</organism>
<evidence type="ECO:0000259" key="4">
    <source>
        <dbReference type="Pfam" id="PF01471"/>
    </source>
</evidence>
<evidence type="ECO:0000256" key="2">
    <source>
        <dbReference type="ARBA" id="ARBA00022638"/>
    </source>
</evidence>
<proteinExistence type="predicted"/>
<protein>
    <submittedName>
        <fullName evidence="6">Peptidoglycan binding-like</fullName>
    </submittedName>
</protein>
<keyword evidence="2" id="KW-0081">Bacteriolytic enzyme</keyword>
<accession>A0A6J5M709</accession>
<feature type="domain" description="M23ase beta-sheet core" evidence="5">
    <location>
        <begin position="25"/>
        <end position="120"/>
    </location>
</feature>
<dbReference type="EMBL" id="LR796417">
    <property type="protein sequence ID" value="CAB4142508.1"/>
    <property type="molecule type" value="Genomic_DNA"/>
</dbReference>
<dbReference type="InterPro" id="IPR002477">
    <property type="entry name" value="Peptidoglycan-bd-like"/>
</dbReference>
<dbReference type="Gene3D" id="2.70.70.10">
    <property type="entry name" value="Glucose Permease (Domain IIA)"/>
    <property type="match status" value="1"/>
</dbReference>
<dbReference type="PANTHER" id="PTHR21666">
    <property type="entry name" value="PEPTIDASE-RELATED"/>
    <property type="match status" value="1"/>
</dbReference>
<dbReference type="Gene3D" id="1.10.101.10">
    <property type="entry name" value="PGBD-like superfamily/PGBD"/>
    <property type="match status" value="1"/>
</dbReference>
<dbReference type="InterPro" id="IPR016047">
    <property type="entry name" value="M23ase_b-sheet_dom"/>
</dbReference>
<evidence type="ECO:0000313" key="6">
    <source>
        <dbReference type="EMBL" id="CAB4142508.1"/>
    </source>
</evidence>
<dbReference type="InterPro" id="IPR011055">
    <property type="entry name" value="Dup_hybrid_motif"/>
</dbReference>
<dbReference type="CDD" id="cd12797">
    <property type="entry name" value="M23_peptidase"/>
    <property type="match status" value="1"/>
</dbReference>
<dbReference type="SUPFAM" id="SSF47090">
    <property type="entry name" value="PGBD-like"/>
    <property type="match status" value="1"/>
</dbReference>
<feature type="domain" description="Peptidoglycan binding-like" evidence="4">
    <location>
        <begin position="182"/>
        <end position="219"/>
    </location>
</feature>
<dbReference type="PANTHER" id="PTHR21666:SF270">
    <property type="entry name" value="MUREIN HYDROLASE ACTIVATOR ENVC"/>
    <property type="match status" value="1"/>
</dbReference>
<dbReference type="GO" id="GO:0042742">
    <property type="term" value="P:defense response to bacterium"/>
    <property type="evidence" value="ECO:0007669"/>
    <property type="project" value="UniProtKB-KW"/>
</dbReference>
<name>A0A6J5M709_9CAUD</name>
<dbReference type="InterPro" id="IPR036365">
    <property type="entry name" value="PGBD-like_sf"/>
</dbReference>
<keyword evidence="1" id="KW-0929">Antimicrobial</keyword>
<evidence type="ECO:0000256" key="1">
    <source>
        <dbReference type="ARBA" id="ARBA00022529"/>
    </source>
</evidence>
<dbReference type="InterPro" id="IPR036366">
    <property type="entry name" value="PGBDSf"/>
</dbReference>
<feature type="region of interest" description="Disordered" evidence="3">
    <location>
        <begin position="148"/>
        <end position="167"/>
    </location>
</feature>
<dbReference type="Pfam" id="PF01471">
    <property type="entry name" value="PG_binding_1"/>
    <property type="match status" value="1"/>
</dbReference>
<dbReference type="GO" id="GO:0031640">
    <property type="term" value="P:killing of cells of another organism"/>
    <property type="evidence" value="ECO:0007669"/>
    <property type="project" value="UniProtKB-KW"/>
</dbReference>
<dbReference type="GO" id="GO:0004222">
    <property type="term" value="F:metalloendopeptidase activity"/>
    <property type="evidence" value="ECO:0007669"/>
    <property type="project" value="TreeGrafter"/>
</dbReference>
<gene>
    <name evidence="6" type="ORF">UFOVP437_17</name>
</gene>
<dbReference type="Pfam" id="PF01551">
    <property type="entry name" value="Peptidase_M23"/>
    <property type="match status" value="1"/>
</dbReference>
<evidence type="ECO:0000259" key="5">
    <source>
        <dbReference type="Pfam" id="PF01551"/>
    </source>
</evidence>
<sequence length="221" mass="22859">MTWIRPVEAKISDDFAAHTKRKSVNPGVDYVVPVGTPLVAIADGTVARISNTVTGAGGRVVLLDFPSGHKADYLHLSRVDVAKGDSVKKGQVIGLSGGSGLGKELGYGPHLHLSFRHGGTFLTGTGNIDFEAFLGSPAPAKAPAKAKAAPAPVSTHKPGAGRPSVMRGSKGEHVVYLQTKLKITADGDFGPNTHKAVIAFQQANKLVADGIVGNNTWAVIG</sequence>